<dbReference type="InterPro" id="IPR006044">
    <property type="entry name" value="11S_seedstore_pln"/>
</dbReference>
<dbReference type="InterPro" id="IPR014710">
    <property type="entry name" value="RmlC-like_jellyroll"/>
</dbReference>
<accession>A0A9D4UEE2</accession>
<evidence type="ECO:0000256" key="6">
    <source>
        <dbReference type="SAM" id="SignalP"/>
    </source>
</evidence>
<keyword evidence="2" id="KW-0758">Storage protein</keyword>
<comment type="caution">
    <text evidence="8">The sequence shown here is derived from an EMBL/GenBank/DDBJ whole genome shotgun (WGS) entry which is preliminary data.</text>
</comment>
<feature type="chain" id="PRO_5039127998" description="Cupin type-1 domain-containing protein" evidence="6">
    <location>
        <begin position="22"/>
        <end position="544"/>
    </location>
</feature>
<dbReference type="PANTHER" id="PTHR31189:SF54">
    <property type="entry name" value="11S GLOBULIN SEED STORAGE PROTEIN 2-LIKE"/>
    <property type="match status" value="1"/>
</dbReference>
<dbReference type="PANTHER" id="PTHR31189">
    <property type="entry name" value="OS03G0336100 PROTEIN-RELATED"/>
    <property type="match status" value="1"/>
</dbReference>
<dbReference type="GO" id="GO:0045735">
    <property type="term" value="F:nutrient reservoir activity"/>
    <property type="evidence" value="ECO:0007669"/>
    <property type="project" value="UniProtKB-KW"/>
</dbReference>
<keyword evidence="6" id="KW-0732">Signal</keyword>
<sequence>MKRAAMDSCLLLLFMCAAILSTPGSPSFLGFGGEYNPEGPDHEMKFEPRQPESIFESDGGSILQWKDPMMTHMGLMEARIITVNQQSLLLPQYANSHRVLVVLSGYACMGLILPMGTKANIRKISKGEVIAVPRGMPMYMYNDGEEPCTFLTFANIRSPMIHGRHQYEAFHLSGARTENKMGGIMHGFSQDMLLEAMDLDKQTMRQWLENQDGVAIVKISREQRPSRKEFGKEELEIEGGGLMADFGYHLEKAHRDLVHPQAGQLTVVNGFKLPVLKLLDMSIGCLKLQRRALKAPGWLTNADHMIYCVRGCARVQVVYPSGKMACDVEMKKGDMMMVPKNYPVMMQAGDEGFDAALVMNSHMPISMHLAGKDSVFNMMRPEMRMGMFKISKELDKRVHEESSRRHTAILLPPRSRAPRDGQAGDEEEALRENGGADAGRSSLMDDVREAIWSMFEAQPMCFLFAHGTSSDPRRLAMREYFSQSSVPSVTCRQQGYIDTRAPTYQKSMTGIILHHEHSKAEQQWNVMEGTVRDIPSNTKKNEFT</sequence>
<dbReference type="SUPFAM" id="SSF51182">
    <property type="entry name" value="RmlC-like cupins"/>
    <property type="match status" value="1"/>
</dbReference>
<keyword evidence="4" id="KW-1015">Disulfide bond</keyword>
<evidence type="ECO:0000256" key="3">
    <source>
        <dbReference type="ARBA" id="ARBA00023129"/>
    </source>
</evidence>
<dbReference type="SMART" id="SM00835">
    <property type="entry name" value="Cupin_1"/>
    <property type="match status" value="2"/>
</dbReference>
<evidence type="ECO:0000313" key="9">
    <source>
        <dbReference type="Proteomes" id="UP000886520"/>
    </source>
</evidence>
<feature type="signal peptide" evidence="6">
    <location>
        <begin position="1"/>
        <end position="21"/>
    </location>
</feature>
<dbReference type="PRINTS" id="PR00439">
    <property type="entry name" value="11SGLOBULIN"/>
</dbReference>
<dbReference type="EMBL" id="JABFUD020000018">
    <property type="protein sequence ID" value="KAI5066350.1"/>
    <property type="molecule type" value="Genomic_DNA"/>
</dbReference>
<proteinExistence type="inferred from homology"/>
<dbReference type="Pfam" id="PF00190">
    <property type="entry name" value="Cupin_1"/>
    <property type="match status" value="2"/>
</dbReference>
<feature type="domain" description="Cupin type-1" evidence="7">
    <location>
        <begin position="248"/>
        <end position="396"/>
    </location>
</feature>
<evidence type="ECO:0000256" key="1">
    <source>
        <dbReference type="ARBA" id="ARBA00007178"/>
    </source>
</evidence>
<organism evidence="8 9">
    <name type="scientific">Adiantum capillus-veneris</name>
    <name type="common">Maidenhair fern</name>
    <dbReference type="NCBI Taxonomy" id="13818"/>
    <lineage>
        <taxon>Eukaryota</taxon>
        <taxon>Viridiplantae</taxon>
        <taxon>Streptophyta</taxon>
        <taxon>Embryophyta</taxon>
        <taxon>Tracheophyta</taxon>
        <taxon>Polypodiopsida</taxon>
        <taxon>Polypodiidae</taxon>
        <taxon>Polypodiales</taxon>
        <taxon>Pteridineae</taxon>
        <taxon>Pteridaceae</taxon>
        <taxon>Vittarioideae</taxon>
        <taxon>Adiantum</taxon>
    </lineage>
</organism>
<reference evidence="8" key="1">
    <citation type="submission" date="2021-01" db="EMBL/GenBank/DDBJ databases">
        <title>Adiantum capillus-veneris genome.</title>
        <authorList>
            <person name="Fang Y."/>
            <person name="Liao Q."/>
        </authorList>
    </citation>
    <scope>NUCLEOTIDE SEQUENCE</scope>
    <source>
        <strain evidence="8">H3</strain>
        <tissue evidence="8">Leaf</tissue>
    </source>
</reference>
<keyword evidence="9" id="KW-1185">Reference proteome</keyword>
<dbReference type="AlphaFoldDB" id="A0A9D4UEE2"/>
<dbReference type="InterPro" id="IPR011051">
    <property type="entry name" value="RmlC_Cupin_sf"/>
</dbReference>
<dbReference type="InterPro" id="IPR050253">
    <property type="entry name" value="Seed_Storage-Functional"/>
</dbReference>
<feature type="domain" description="Cupin type-1" evidence="7">
    <location>
        <begin position="44"/>
        <end position="205"/>
    </location>
</feature>
<evidence type="ECO:0000256" key="2">
    <source>
        <dbReference type="ARBA" id="ARBA00022761"/>
    </source>
</evidence>
<evidence type="ECO:0000259" key="7">
    <source>
        <dbReference type="SMART" id="SM00835"/>
    </source>
</evidence>
<comment type="similarity">
    <text evidence="1">Belongs to the 11S seed storage protein (globulins) family.</text>
</comment>
<dbReference type="InterPro" id="IPR006045">
    <property type="entry name" value="Cupin_1"/>
</dbReference>
<evidence type="ECO:0000313" key="8">
    <source>
        <dbReference type="EMBL" id="KAI5066350.1"/>
    </source>
</evidence>
<evidence type="ECO:0000256" key="5">
    <source>
        <dbReference type="SAM" id="MobiDB-lite"/>
    </source>
</evidence>
<dbReference type="Proteomes" id="UP000886520">
    <property type="component" value="Chromosome 18"/>
</dbReference>
<keyword evidence="3" id="KW-0708">Seed storage protein</keyword>
<dbReference type="Gene3D" id="2.60.120.10">
    <property type="entry name" value="Jelly Rolls"/>
    <property type="match status" value="2"/>
</dbReference>
<evidence type="ECO:0000256" key="4">
    <source>
        <dbReference type="ARBA" id="ARBA00023157"/>
    </source>
</evidence>
<name>A0A9D4UEE2_ADICA</name>
<gene>
    <name evidence="8" type="ORF">GOP47_0018974</name>
</gene>
<dbReference type="OrthoDB" id="1903982at2759"/>
<feature type="region of interest" description="Disordered" evidence="5">
    <location>
        <begin position="399"/>
        <end position="442"/>
    </location>
</feature>
<protein>
    <recommendedName>
        <fullName evidence="7">Cupin type-1 domain-containing protein</fullName>
    </recommendedName>
</protein>